<dbReference type="SUPFAM" id="SSF52518">
    <property type="entry name" value="Thiamin diphosphate-binding fold (THDP-binding)"/>
    <property type="match status" value="2"/>
</dbReference>
<dbReference type="InterPro" id="IPR000399">
    <property type="entry name" value="TPP-bd_CS"/>
</dbReference>
<dbReference type="SUPFAM" id="SSF52467">
    <property type="entry name" value="DHS-like NAD/FAD-binding domain"/>
    <property type="match status" value="1"/>
</dbReference>
<dbReference type="Pfam" id="PF02776">
    <property type="entry name" value="TPP_enzyme_N"/>
    <property type="match status" value="1"/>
</dbReference>
<dbReference type="PROSITE" id="PS00187">
    <property type="entry name" value="TPP_ENZYMES"/>
    <property type="match status" value="1"/>
</dbReference>
<keyword evidence="9" id="KW-1185">Reference proteome</keyword>
<dbReference type="Pfam" id="PF02775">
    <property type="entry name" value="TPP_enzyme_C"/>
    <property type="match status" value="1"/>
</dbReference>
<dbReference type="CDD" id="cd07035">
    <property type="entry name" value="TPP_PYR_POX_like"/>
    <property type="match status" value="1"/>
</dbReference>
<dbReference type="RefSeq" id="WP_191725485.1">
    <property type="nucleotide sequence ID" value="NZ_JACSPY010000002.1"/>
</dbReference>
<dbReference type="CDD" id="cd00568">
    <property type="entry name" value="TPP_enzymes"/>
    <property type="match status" value="1"/>
</dbReference>
<dbReference type="InterPro" id="IPR045229">
    <property type="entry name" value="TPP_enz"/>
</dbReference>
<accession>A0ABR8WSU1</accession>
<dbReference type="PANTHER" id="PTHR18968:SF120">
    <property type="entry name" value="ACETOLACTATE SYNTHASE LARGE SUBUNIT"/>
    <property type="match status" value="1"/>
</dbReference>
<feature type="compositionally biased region" description="Low complexity" evidence="4">
    <location>
        <begin position="556"/>
        <end position="566"/>
    </location>
</feature>
<dbReference type="Gene3D" id="3.40.50.1220">
    <property type="entry name" value="TPP-binding domain"/>
    <property type="match status" value="1"/>
</dbReference>
<dbReference type="EMBL" id="JACSPY010000002">
    <property type="protein sequence ID" value="MBD8019963.1"/>
    <property type="molecule type" value="Genomic_DNA"/>
</dbReference>
<comment type="caution">
    <text evidence="8">The sequence shown here is derived from an EMBL/GenBank/DDBJ whole genome shotgun (WGS) entry which is preliminary data.</text>
</comment>
<comment type="similarity">
    <text evidence="1 3">Belongs to the TPP enzyme family.</text>
</comment>
<evidence type="ECO:0000313" key="9">
    <source>
        <dbReference type="Proteomes" id="UP000651517"/>
    </source>
</evidence>
<dbReference type="InterPro" id="IPR011766">
    <property type="entry name" value="TPP_enzyme_TPP-bd"/>
</dbReference>
<evidence type="ECO:0000256" key="3">
    <source>
        <dbReference type="RuleBase" id="RU362132"/>
    </source>
</evidence>
<evidence type="ECO:0000259" key="7">
    <source>
        <dbReference type="Pfam" id="PF02776"/>
    </source>
</evidence>
<evidence type="ECO:0000256" key="2">
    <source>
        <dbReference type="ARBA" id="ARBA00023052"/>
    </source>
</evidence>
<evidence type="ECO:0000256" key="4">
    <source>
        <dbReference type="SAM" id="MobiDB-lite"/>
    </source>
</evidence>
<feature type="region of interest" description="Disordered" evidence="4">
    <location>
        <begin position="545"/>
        <end position="573"/>
    </location>
</feature>
<keyword evidence="2 3" id="KW-0786">Thiamine pyrophosphate</keyword>
<feature type="domain" description="Thiamine pyrophosphate enzyme central" evidence="5">
    <location>
        <begin position="197"/>
        <end position="327"/>
    </location>
</feature>
<feature type="domain" description="Thiamine pyrophosphate enzyme N-terminal TPP-binding" evidence="7">
    <location>
        <begin position="12"/>
        <end position="125"/>
    </location>
</feature>
<proteinExistence type="inferred from homology"/>
<evidence type="ECO:0000256" key="1">
    <source>
        <dbReference type="ARBA" id="ARBA00007812"/>
    </source>
</evidence>
<dbReference type="Proteomes" id="UP000651517">
    <property type="component" value="Unassembled WGS sequence"/>
</dbReference>
<sequence>MTTEPSIPAGRSAGHLMVEQLVREGVERVYSVPGESFLDILDGLYDAPITNVVARHEGGAGFMALAEARLTGRPGVVMVTRGPGAANAMIAIHTAYQDQTPLVMFVGLIPVADRNRESFQEFDPHAWFGSTAKKVLVLDDPDSAGELVADAMRTASGGRPGPVVIGVPEDVLTFPTSAPALDPRPLPAPAISPEAVAQVHQAISEAERPMVVIGGDGWHSGCGADLATWCAQMGLPVTSDFRAYDAIPSSSPAWVGSLGYGRSDALAAHFDEADLLLFIGAVRSDVLTDGYTRGLTSRAIVIDPDPDLLGHAGSVEMHIQARPADIVPVLVADAPEVSGGRERLERMRAEHLVYATERPTNIPASGAEDIGVDLHALMTELRERTGGEAVVTYGAGNHALWPPRYLRHERPGTLVAPRNGAMGAGIPAAVAAGLVHPDRTVISIAGDGCFMMNGQEIATAVGYGAKIVVLVIDNGIFATIVEHQERHYPQRPSGTHMTNPDFALMAQSYGLHGETVRTSADIAGAVERALASPTGALLHVITDPALRGPSGQMPEATGASGTGTAAQENGEHA</sequence>
<name>A0ABR8WSU1_9MICO</name>
<dbReference type="InterPro" id="IPR012000">
    <property type="entry name" value="Thiamin_PyroP_enz_cen_dom"/>
</dbReference>
<dbReference type="InterPro" id="IPR012001">
    <property type="entry name" value="Thiamin_PyroP_enz_TPP-bd_dom"/>
</dbReference>
<evidence type="ECO:0000313" key="8">
    <source>
        <dbReference type="EMBL" id="MBD8019963.1"/>
    </source>
</evidence>
<dbReference type="InterPro" id="IPR029035">
    <property type="entry name" value="DHS-like_NAD/FAD-binding_dom"/>
</dbReference>
<gene>
    <name evidence="8" type="ORF">H9634_04085</name>
</gene>
<protein>
    <submittedName>
        <fullName evidence="8">Acetolactate synthase</fullName>
    </submittedName>
</protein>
<reference evidence="8 9" key="1">
    <citation type="submission" date="2020-08" db="EMBL/GenBank/DDBJ databases">
        <title>A Genomic Blueprint of the Chicken Gut Microbiome.</title>
        <authorList>
            <person name="Gilroy R."/>
            <person name="Ravi A."/>
            <person name="Getino M."/>
            <person name="Pursley I."/>
            <person name="Horton D.L."/>
            <person name="Alikhan N.-F."/>
            <person name="Baker D."/>
            <person name="Gharbi K."/>
            <person name="Hall N."/>
            <person name="Watson M."/>
            <person name="Adriaenssens E.M."/>
            <person name="Foster-Nyarko E."/>
            <person name="Jarju S."/>
            <person name="Secka A."/>
            <person name="Antonio M."/>
            <person name="Oren A."/>
            <person name="Chaudhuri R."/>
            <person name="La Ragione R.M."/>
            <person name="Hildebrand F."/>
            <person name="Pallen M.J."/>
        </authorList>
    </citation>
    <scope>NUCLEOTIDE SEQUENCE [LARGE SCALE GENOMIC DNA]</scope>
    <source>
        <strain evidence="8 9">Re57</strain>
    </source>
</reference>
<dbReference type="NCBIfam" id="NF006052">
    <property type="entry name" value="PRK08199.1"/>
    <property type="match status" value="1"/>
</dbReference>
<evidence type="ECO:0000259" key="6">
    <source>
        <dbReference type="Pfam" id="PF02775"/>
    </source>
</evidence>
<feature type="domain" description="Thiamine pyrophosphate enzyme TPP-binding" evidence="6">
    <location>
        <begin position="394"/>
        <end position="540"/>
    </location>
</feature>
<dbReference type="PANTHER" id="PTHR18968">
    <property type="entry name" value="THIAMINE PYROPHOSPHATE ENZYMES"/>
    <property type="match status" value="1"/>
</dbReference>
<organism evidence="8 9">
    <name type="scientific">Brevibacterium gallinarum</name>
    <dbReference type="NCBI Taxonomy" id="2762220"/>
    <lineage>
        <taxon>Bacteria</taxon>
        <taxon>Bacillati</taxon>
        <taxon>Actinomycetota</taxon>
        <taxon>Actinomycetes</taxon>
        <taxon>Micrococcales</taxon>
        <taxon>Brevibacteriaceae</taxon>
        <taxon>Brevibacterium</taxon>
    </lineage>
</organism>
<dbReference type="Pfam" id="PF00205">
    <property type="entry name" value="TPP_enzyme_M"/>
    <property type="match status" value="1"/>
</dbReference>
<dbReference type="Gene3D" id="3.40.50.970">
    <property type="match status" value="2"/>
</dbReference>
<dbReference type="InterPro" id="IPR029061">
    <property type="entry name" value="THDP-binding"/>
</dbReference>
<evidence type="ECO:0000259" key="5">
    <source>
        <dbReference type="Pfam" id="PF00205"/>
    </source>
</evidence>